<dbReference type="Proteomes" id="UP000001055">
    <property type="component" value="Unassembled WGS sequence"/>
</dbReference>
<dbReference type="EMBL" id="CH445330">
    <property type="protein sequence ID" value="EAT88100.1"/>
    <property type="molecule type" value="Genomic_DNA"/>
</dbReference>
<name>Q0UV74_PHANO</name>
<evidence type="ECO:0000313" key="1">
    <source>
        <dbReference type="EMBL" id="EAT88100.1"/>
    </source>
</evidence>
<dbReference type="AlphaFoldDB" id="Q0UV74"/>
<reference evidence="2" key="1">
    <citation type="journal article" date="2007" name="Plant Cell">
        <title>Dothideomycete-plant interactions illuminated by genome sequencing and EST analysis of the wheat pathogen Stagonospora nodorum.</title>
        <authorList>
            <person name="Hane J.K."/>
            <person name="Lowe R.G."/>
            <person name="Solomon P.S."/>
            <person name="Tan K.C."/>
            <person name="Schoch C.L."/>
            <person name="Spatafora J.W."/>
            <person name="Crous P.W."/>
            <person name="Kodira C."/>
            <person name="Birren B.W."/>
            <person name="Galagan J.E."/>
            <person name="Torriani S.F."/>
            <person name="McDonald B.A."/>
            <person name="Oliver R.P."/>
        </authorList>
    </citation>
    <scope>NUCLEOTIDE SEQUENCE [LARGE SCALE GENOMIC DNA]</scope>
    <source>
        <strain evidence="2">SN15 / ATCC MYA-4574 / FGSC 10173</strain>
    </source>
</reference>
<sequence length="56" mass="6155">MAPSKREANGATKPLTTVRIMTKISKSTTVGMPWHDFITLSVQTTEGDDTEIVFQS</sequence>
<organism evidence="1 2">
    <name type="scientific">Phaeosphaeria nodorum (strain SN15 / ATCC MYA-4574 / FGSC 10173)</name>
    <name type="common">Glume blotch fungus</name>
    <name type="synonym">Parastagonospora nodorum</name>
    <dbReference type="NCBI Taxonomy" id="321614"/>
    <lineage>
        <taxon>Eukaryota</taxon>
        <taxon>Fungi</taxon>
        <taxon>Dikarya</taxon>
        <taxon>Ascomycota</taxon>
        <taxon>Pezizomycotina</taxon>
        <taxon>Dothideomycetes</taxon>
        <taxon>Pleosporomycetidae</taxon>
        <taxon>Pleosporales</taxon>
        <taxon>Pleosporineae</taxon>
        <taxon>Phaeosphaeriaceae</taxon>
        <taxon>Parastagonospora</taxon>
    </lineage>
</organism>
<dbReference type="InParanoid" id="Q0UV74"/>
<gene>
    <name evidence="1" type="ORF">SNOG_04340</name>
</gene>
<protein>
    <submittedName>
        <fullName evidence="1">Uncharacterized protein</fullName>
    </submittedName>
</protein>
<dbReference type="GeneID" id="5971627"/>
<accession>Q0UV74</accession>
<dbReference type="RefSeq" id="XP_001794759.1">
    <property type="nucleotide sequence ID" value="XM_001794707.1"/>
</dbReference>
<evidence type="ECO:0000313" key="2">
    <source>
        <dbReference type="Proteomes" id="UP000001055"/>
    </source>
</evidence>
<proteinExistence type="predicted"/>
<dbReference type="KEGG" id="pno:SNOG_04340"/>